<dbReference type="AlphaFoldDB" id="A0AAV3ZS79"/>
<dbReference type="Proteomes" id="UP000735302">
    <property type="component" value="Unassembled WGS sequence"/>
</dbReference>
<keyword evidence="1" id="KW-0472">Membrane</keyword>
<reference evidence="2 3" key="1">
    <citation type="journal article" date="2021" name="Elife">
        <title>Chloroplast acquisition without the gene transfer in kleptoplastic sea slugs, Plakobranchus ocellatus.</title>
        <authorList>
            <person name="Maeda T."/>
            <person name="Takahashi S."/>
            <person name="Yoshida T."/>
            <person name="Shimamura S."/>
            <person name="Takaki Y."/>
            <person name="Nagai Y."/>
            <person name="Toyoda A."/>
            <person name="Suzuki Y."/>
            <person name="Arimoto A."/>
            <person name="Ishii H."/>
            <person name="Satoh N."/>
            <person name="Nishiyama T."/>
            <person name="Hasebe M."/>
            <person name="Maruyama T."/>
            <person name="Minagawa J."/>
            <person name="Obokata J."/>
            <person name="Shigenobu S."/>
        </authorList>
    </citation>
    <scope>NUCLEOTIDE SEQUENCE [LARGE SCALE GENOMIC DNA]</scope>
</reference>
<keyword evidence="1" id="KW-0812">Transmembrane</keyword>
<sequence>MIRFTVQGFPSSFHVVWSKRRETPGAVDVAIVPPVGAECAGARPGEWPHSAERNRSKEPCNYSARTEASLTLKGRHWYNGIKGRSLCANSLEWFLLFFSLLFRLFFLLSLLLICPGNSISG</sequence>
<evidence type="ECO:0000256" key="1">
    <source>
        <dbReference type="SAM" id="Phobius"/>
    </source>
</evidence>
<evidence type="ECO:0000313" key="3">
    <source>
        <dbReference type="Proteomes" id="UP000735302"/>
    </source>
</evidence>
<accession>A0AAV3ZS79</accession>
<evidence type="ECO:0000313" key="2">
    <source>
        <dbReference type="EMBL" id="GFN97297.1"/>
    </source>
</evidence>
<name>A0AAV3ZS79_9GAST</name>
<keyword evidence="1" id="KW-1133">Transmembrane helix</keyword>
<proteinExistence type="predicted"/>
<dbReference type="EMBL" id="BLXT01002742">
    <property type="protein sequence ID" value="GFN97297.1"/>
    <property type="molecule type" value="Genomic_DNA"/>
</dbReference>
<feature type="transmembrane region" description="Helical" evidence="1">
    <location>
        <begin position="93"/>
        <end position="114"/>
    </location>
</feature>
<gene>
    <name evidence="2" type="ORF">PoB_002380300</name>
</gene>
<keyword evidence="3" id="KW-1185">Reference proteome</keyword>
<protein>
    <submittedName>
        <fullName evidence="2">Uncharacterized protein</fullName>
    </submittedName>
</protein>
<comment type="caution">
    <text evidence="2">The sequence shown here is derived from an EMBL/GenBank/DDBJ whole genome shotgun (WGS) entry which is preliminary data.</text>
</comment>
<organism evidence="2 3">
    <name type="scientific">Plakobranchus ocellatus</name>
    <dbReference type="NCBI Taxonomy" id="259542"/>
    <lineage>
        <taxon>Eukaryota</taxon>
        <taxon>Metazoa</taxon>
        <taxon>Spiralia</taxon>
        <taxon>Lophotrochozoa</taxon>
        <taxon>Mollusca</taxon>
        <taxon>Gastropoda</taxon>
        <taxon>Heterobranchia</taxon>
        <taxon>Euthyneura</taxon>
        <taxon>Panpulmonata</taxon>
        <taxon>Sacoglossa</taxon>
        <taxon>Placobranchoidea</taxon>
        <taxon>Plakobranchidae</taxon>
        <taxon>Plakobranchus</taxon>
    </lineage>
</organism>